<dbReference type="PIRSF" id="PIRSF016933">
    <property type="entry name" value="PrsW"/>
    <property type="match status" value="1"/>
</dbReference>
<dbReference type="InterPro" id="IPR026898">
    <property type="entry name" value="PrsW"/>
</dbReference>
<evidence type="ECO:0000256" key="9">
    <source>
        <dbReference type="ARBA" id="ARBA00023136"/>
    </source>
</evidence>
<evidence type="ECO:0000256" key="10">
    <source>
        <dbReference type="SAM" id="Phobius"/>
    </source>
</evidence>
<dbReference type="GO" id="GO:0006508">
    <property type="term" value="P:proteolysis"/>
    <property type="evidence" value="ECO:0007669"/>
    <property type="project" value="UniProtKB-KW"/>
</dbReference>
<evidence type="ECO:0000256" key="7">
    <source>
        <dbReference type="ARBA" id="ARBA00022801"/>
    </source>
</evidence>
<keyword evidence="12" id="KW-1185">Reference proteome</keyword>
<dbReference type="PANTHER" id="PTHR36844">
    <property type="entry name" value="PROTEASE PRSW"/>
    <property type="match status" value="1"/>
</dbReference>
<dbReference type="OrthoDB" id="5504276at2"/>
<keyword evidence="7" id="KW-0378">Hydrolase</keyword>
<dbReference type="AlphaFoldDB" id="A0A1T5LJN7"/>
<comment type="subcellular location">
    <subcellularLocation>
        <location evidence="1">Cell membrane</location>
        <topology evidence="1">Multi-pass membrane protein</topology>
    </subcellularLocation>
</comment>
<feature type="transmembrane region" description="Helical" evidence="10">
    <location>
        <begin position="167"/>
        <end position="184"/>
    </location>
</feature>
<dbReference type="Proteomes" id="UP000190961">
    <property type="component" value="Unassembled WGS sequence"/>
</dbReference>
<dbReference type="GO" id="GO:0005886">
    <property type="term" value="C:plasma membrane"/>
    <property type="evidence" value="ECO:0007669"/>
    <property type="project" value="UniProtKB-SubCell"/>
</dbReference>
<evidence type="ECO:0000256" key="8">
    <source>
        <dbReference type="ARBA" id="ARBA00022989"/>
    </source>
</evidence>
<keyword evidence="5" id="KW-0645">Protease</keyword>
<keyword evidence="8 10" id="KW-1133">Transmembrane helix</keyword>
<evidence type="ECO:0000256" key="5">
    <source>
        <dbReference type="ARBA" id="ARBA00022670"/>
    </source>
</evidence>
<feature type="transmembrane region" description="Helical" evidence="10">
    <location>
        <begin position="190"/>
        <end position="210"/>
    </location>
</feature>
<dbReference type="STRING" id="688867.SAMN05660236_3284"/>
<reference evidence="11 12" key="1">
    <citation type="submission" date="2017-02" db="EMBL/GenBank/DDBJ databases">
        <authorList>
            <person name="Peterson S.W."/>
        </authorList>
    </citation>
    <scope>NUCLEOTIDE SEQUENCE [LARGE SCALE GENOMIC DNA]</scope>
    <source>
        <strain evidence="11 12">DSM 25262</strain>
    </source>
</reference>
<keyword evidence="6 10" id="KW-0812">Transmembrane</keyword>
<evidence type="ECO:0000256" key="1">
    <source>
        <dbReference type="ARBA" id="ARBA00004651"/>
    </source>
</evidence>
<evidence type="ECO:0000256" key="2">
    <source>
        <dbReference type="ARBA" id="ARBA00009165"/>
    </source>
</evidence>
<feature type="transmembrane region" description="Helical" evidence="10">
    <location>
        <begin position="32"/>
        <end position="54"/>
    </location>
</feature>
<feature type="transmembrane region" description="Helical" evidence="10">
    <location>
        <begin position="134"/>
        <end position="155"/>
    </location>
</feature>
<dbReference type="InterPro" id="IPR023596">
    <property type="entry name" value="Peptidase_PrsW_arch/bac"/>
</dbReference>
<protein>
    <recommendedName>
        <fullName evidence="3">Protease PrsW</fullName>
    </recommendedName>
</protein>
<evidence type="ECO:0000256" key="3">
    <source>
        <dbReference type="ARBA" id="ARBA00018997"/>
    </source>
</evidence>
<dbReference type="EMBL" id="FUZU01000002">
    <property type="protein sequence ID" value="SKC75648.1"/>
    <property type="molecule type" value="Genomic_DNA"/>
</dbReference>
<feature type="transmembrane region" description="Helical" evidence="10">
    <location>
        <begin position="106"/>
        <end position="128"/>
    </location>
</feature>
<sequence>MDFFSLLALALAPGVAIGLYIYLKDKHEREPLLLLVISFLYGALSAILTLAISYPINILILTKEHDVVHQFVNAFFKIALIEEFSKFIFVRFILFYNKNFNEPFDGIVYAVMVSMGFATLENVLYTFQSGFMTGVLRLFTAVPAHATFGVMMGFFLGKAKFTHRQGLLMSIVALAVATLFHGMYDYFWFISYLPGIWLAAIASLLIGFVLSRKAIRLHQQASPFIAQNHSHIKEDKPEPPEV</sequence>
<comment type="similarity">
    <text evidence="2">Belongs to the protease PrsW family.</text>
</comment>
<dbReference type="PANTHER" id="PTHR36844:SF1">
    <property type="entry name" value="PROTEASE PRSW"/>
    <property type="match status" value="1"/>
</dbReference>
<evidence type="ECO:0000313" key="12">
    <source>
        <dbReference type="Proteomes" id="UP000190961"/>
    </source>
</evidence>
<keyword evidence="9 10" id="KW-0472">Membrane</keyword>
<feature type="transmembrane region" description="Helical" evidence="10">
    <location>
        <begin position="74"/>
        <end position="94"/>
    </location>
</feature>
<proteinExistence type="inferred from homology"/>
<accession>A0A1T5LJN7</accession>
<dbReference type="RefSeq" id="WP_079687823.1">
    <property type="nucleotide sequence ID" value="NZ_FUZU01000002.1"/>
</dbReference>
<dbReference type="Pfam" id="PF13367">
    <property type="entry name" value="PrsW-protease"/>
    <property type="match status" value="1"/>
</dbReference>
<feature type="transmembrane region" description="Helical" evidence="10">
    <location>
        <begin position="6"/>
        <end position="23"/>
    </location>
</feature>
<dbReference type="GO" id="GO:0008233">
    <property type="term" value="F:peptidase activity"/>
    <property type="evidence" value="ECO:0007669"/>
    <property type="project" value="UniProtKB-KW"/>
</dbReference>
<evidence type="ECO:0000256" key="6">
    <source>
        <dbReference type="ARBA" id="ARBA00022692"/>
    </source>
</evidence>
<evidence type="ECO:0000313" key="11">
    <source>
        <dbReference type="EMBL" id="SKC75648.1"/>
    </source>
</evidence>
<name>A0A1T5LJN7_9BACT</name>
<organism evidence="11 12">
    <name type="scientific">Ohtaekwangia koreensis</name>
    <dbReference type="NCBI Taxonomy" id="688867"/>
    <lineage>
        <taxon>Bacteria</taxon>
        <taxon>Pseudomonadati</taxon>
        <taxon>Bacteroidota</taxon>
        <taxon>Cytophagia</taxon>
        <taxon>Cytophagales</taxon>
        <taxon>Fulvivirgaceae</taxon>
        <taxon>Ohtaekwangia</taxon>
    </lineage>
</organism>
<evidence type="ECO:0000256" key="4">
    <source>
        <dbReference type="ARBA" id="ARBA00022475"/>
    </source>
</evidence>
<keyword evidence="4" id="KW-1003">Cell membrane</keyword>
<gene>
    <name evidence="11" type="ORF">SAMN05660236_3284</name>
</gene>